<evidence type="ECO:0000313" key="9">
    <source>
        <dbReference type="Proteomes" id="UP000014760"/>
    </source>
</evidence>
<dbReference type="AlphaFoldDB" id="R7UWB7"/>
<dbReference type="PRINTS" id="PR00081">
    <property type="entry name" value="GDHRDH"/>
</dbReference>
<dbReference type="EnsemblMetazoa" id="CapteT221644">
    <property type="protein sequence ID" value="CapteP221644"/>
    <property type="gene ID" value="CapteG221644"/>
</dbReference>
<dbReference type="OMA" id="TWITWVV"/>
<dbReference type="PANTHER" id="PTHR43899:SF13">
    <property type="entry name" value="RH59310P"/>
    <property type="match status" value="1"/>
</dbReference>
<keyword evidence="4" id="KW-0560">Oxidoreductase</keyword>
<dbReference type="InterPro" id="IPR002347">
    <property type="entry name" value="SDR_fam"/>
</dbReference>
<dbReference type="CDD" id="cd05356">
    <property type="entry name" value="17beta-HSD1_like_SDR_c"/>
    <property type="match status" value="1"/>
</dbReference>
<dbReference type="HOGENOM" id="CLU_010194_38_0_1"/>
<proteinExistence type="inferred from homology"/>
<evidence type="ECO:0000256" key="3">
    <source>
        <dbReference type="ARBA" id="ARBA00022857"/>
    </source>
</evidence>
<dbReference type="GO" id="GO:0016491">
    <property type="term" value="F:oxidoreductase activity"/>
    <property type="evidence" value="ECO:0007669"/>
    <property type="project" value="UniProtKB-KW"/>
</dbReference>
<comment type="similarity">
    <text evidence="2 5">Belongs to the short-chain dehydrogenases/reductases (SDR) family.</text>
</comment>
<evidence type="ECO:0000313" key="7">
    <source>
        <dbReference type="EMBL" id="ELU10562.1"/>
    </source>
</evidence>
<dbReference type="EMBL" id="AMQN01006013">
    <property type="status" value="NOT_ANNOTATED_CDS"/>
    <property type="molecule type" value="Genomic_DNA"/>
</dbReference>
<evidence type="ECO:0000256" key="4">
    <source>
        <dbReference type="ARBA" id="ARBA00023002"/>
    </source>
</evidence>
<keyword evidence="3" id="KW-0521">NADP</keyword>
<dbReference type="PANTHER" id="PTHR43899">
    <property type="entry name" value="RH59310P"/>
    <property type="match status" value="1"/>
</dbReference>
<sequence>MSPCWVEYFTTFGLIVAVFLGYRICQGFYNIFNQFVLGRIFGPALDLKKLGKWAVVTGATDGIGLAYAKQLAKRGICIVFVSRSQEKLEHCAQEFAEKYGVETKTIVFDFSQPYDKYETVKKGLAGLEVGILVNNVGTGTTTIRLTETPDCDKKLNDLIHIQALSCAMMTHCVLHDMMERRKGVIVNVSSFTAYVPMPFMSIYPATKAFVDFFSRCMSKECETHGILFQCLLPHFVQTKMLLEDREPNLMRPSPDTFCKSAIGTLGRSERTFGYFPHFVLGCVANLMGERRAYEYIKDDVMRVRYRTLKQLGITPQE</sequence>
<keyword evidence="6" id="KW-0472">Membrane</keyword>
<evidence type="ECO:0000256" key="2">
    <source>
        <dbReference type="ARBA" id="ARBA00006484"/>
    </source>
</evidence>
<gene>
    <name evidence="7" type="ORF">CAPTEDRAFT_221644</name>
</gene>
<dbReference type="FunCoup" id="R7UWB7">
    <property type="interactions" value="1246"/>
</dbReference>
<dbReference type="PRINTS" id="PR00080">
    <property type="entry name" value="SDRFAMILY"/>
</dbReference>
<reference evidence="9" key="1">
    <citation type="submission" date="2012-12" db="EMBL/GenBank/DDBJ databases">
        <authorList>
            <person name="Hellsten U."/>
            <person name="Grimwood J."/>
            <person name="Chapman J.A."/>
            <person name="Shapiro H."/>
            <person name="Aerts A."/>
            <person name="Otillar R.P."/>
            <person name="Terry A.Y."/>
            <person name="Boore J.L."/>
            <person name="Simakov O."/>
            <person name="Marletaz F."/>
            <person name="Cho S.-J."/>
            <person name="Edsinger-Gonzales E."/>
            <person name="Havlak P."/>
            <person name="Kuo D.-H."/>
            <person name="Larsson T."/>
            <person name="Lv J."/>
            <person name="Arendt D."/>
            <person name="Savage R."/>
            <person name="Osoegawa K."/>
            <person name="de Jong P."/>
            <person name="Lindberg D.R."/>
            <person name="Seaver E.C."/>
            <person name="Weisblat D.A."/>
            <person name="Putnam N.H."/>
            <person name="Grigoriev I.V."/>
            <person name="Rokhsar D.S."/>
        </authorList>
    </citation>
    <scope>NUCLEOTIDE SEQUENCE</scope>
    <source>
        <strain evidence="9">I ESC-2004</strain>
    </source>
</reference>
<reference evidence="7 9" key="2">
    <citation type="journal article" date="2013" name="Nature">
        <title>Insights into bilaterian evolution from three spiralian genomes.</title>
        <authorList>
            <person name="Simakov O."/>
            <person name="Marletaz F."/>
            <person name="Cho S.J."/>
            <person name="Edsinger-Gonzales E."/>
            <person name="Havlak P."/>
            <person name="Hellsten U."/>
            <person name="Kuo D.H."/>
            <person name="Larsson T."/>
            <person name="Lv J."/>
            <person name="Arendt D."/>
            <person name="Savage R."/>
            <person name="Osoegawa K."/>
            <person name="de Jong P."/>
            <person name="Grimwood J."/>
            <person name="Chapman J.A."/>
            <person name="Shapiro H."/>
            <person name="Aerts A."/>
            <person name="Otillar R.P."/>
            <person name="Terry A.Y."/>
            <person name="Boore J.L."/>
            <person name="Grigoriev I.V."/>
            <person name="Lindberg D.R."/>
            <person name="Seaver E.C."/>
            <person name="Weisblat D.A."/>
            <person name="Putnam N.H."/>
            <person name="Rokhsar D.S."/>
        </authorList>
    </citation>
    <scope>NUCLEOTIDE SEQUENCE</scope>
    <source>
        <strain evidence="7 9">I ESC-2004</strain>
    </source>
</reference>
<keyword evidence="9" id="KW-1185">Reference proteome</keyword>
<feature type="transmembrane region" description="Helical" evidence="6">
    <location>
        <begin position="6"/>
        <end position="25"/>
    </location>
</feature>
<dbReference type="Proteomes" id="UP000014760">
    <property type="component" value="Unassembled WGS sequence"/>
</dbReference>
<dbReference type="OrthoDB" id="5545019at2759"/>
<protein>
    <submittedName>
        <fullName evidence="7 8">Uncharacterized protein</fullName>
    </submittedName>
</protein>
<organism evidence="7">
    <name type="scientific">Capitella teleta</name>
    <name type="common">Polychaete worm</name>
    <dbReference type="NCBI Taxonomy" id="283909"/>
    <lineage>
        <taxon>Eukaryota</taxon>
        <taxon>Metazoa</taxon>
        <taxon>Spiralia</taxon>
        <taxon>Lophotrochozoa</taxon>
        <taxon>Annelida</taxon>
        <taxon>Polychaeta</taxon>
        <taxon>Sedentaria</taxon>
        <taxon>Scolecida</taxon>
        <taxon>Capitellidae</taxon>
        <taxon>Capitella</taxon>
    </lineage>
</organism>
<dbReference type="InterPro" id="IPR051019">
    <property type="entry name" value="VLCFA-Steroid_DH"/>
</dbReference>
<dbReference type="InterPro" id="IPR036291">
    <property type="entry name" value="NAD(P)-bd_dom_sf"/>
</dbReference>
<dbReference type="Pfam" id="PF00106">
    <property type="entry name" value="adh_short"/>
    <property type="match status" value="1"/>
</dbReference>
<comment type="subcellular location">
    <subcellularLocation>
        <location evidence="1">Endoplasmic reticulum</location>
    </subcellularLocation>
</comment>
<dbReference type="FunFam" id="3.40.50.720:FF:000137">
    <property type="entry name" value="Hydroxysteroid (17-beta) dehydrogenase 3"/>
    <property type="match status" value="1"/>
</dbReference>
<dbReference type="PIRSF" id="PIRSF000126">
    <property type="entry name" value="11-beta-HSD1"/>
    <property type="match status" value="1"/>
</dbReference>
<dbReference type="InterPro" id="IPR020904">
    <property type="entry name" value="Sc_DH/Rdtase_CS"/>
</dbReference>
<name>R7UWB7_CAPTE</name>
<keyword evidence="6" id="KW-1133">Transmembrane helix</keyword>
<dbReference type="SUPFAM" id="SSF51735">
    <property type="entry name" value="NAD(P)-binding Rossmann-fold domains"/>
    <property type="match status" value="1"/>
</dbReference>
<accession>R7UWB7</accession>
<evidence type="ECO:0000313" key="8">
    <source>
        <dbReference type="EnsemblMetazoa" id="CapteP221644"/>
    </source>
</evidence>
<dbReference type="Gene3D" id="3.40.50.720">
    <property type="entry name" value="NAD(P)-binding Rossmann-like Domain"/>
    <property type="match status" value="1"/>
</dbReference>
<dbReference type="GO" id="GO:0005783">
    <property type="term" value="C:endoplasmic reticulum"/>
    <property type="evidence" value="ECO:0007669"/>
    <property type="project" value="UniProtKB-SubCell"/>
</dbReference>
<evidence type="ECO:0000256" key="6">
    <source>
        <dbReference type="SAM" id="Phobius"/>
    </source>
</evidence>
<keyword evidence="6" id="KW-0812">Transmembrane</keyword>
<evidence type="ECO:0000256" key="1">
    <source>
        <dbReference type="ARBA" id="ARBA00004240"/>
    </source>
</evidence>
<dbReference type="STRING" id="283909.R7UWB7"/>
<reference evidence="8" key="3">
    <citation type="submission" date="2015-06" db="UniProtKB">
        <authorList>
            <consortium name="EnsemblMetazoa"/>
        </authorList>
    </citation>
    <scope>IDENTIFICATION</scope>
</reference>
<evidence type="ECO:0000256" key="5">
    <source>
        <dbReference type="RuleBase" id="RU000363"/>
    </source>
</evidence>
<dbReference type="PROSITE" id="PS00061">
    <property type="entry name" value="ADH_SHORT"/>
    <property type="match status" value="1"/>
</dbReference>
<dbReference type="EMBL" id="KB297391">
    <property type="protein sequence ID" value="ELU10562.1"/>
    <property type="molecule type" value="Genomic_DNA"/>
</dbReference>